<evidence type="ECO:0000313" key="2">
    <source>
        <dbReference type="EnsemblPlants" id="PGSC0003DMT400089349"/>
    </source>
</evidence>
<evidence type="ECO:0000256" key="1">
    <source>
        <dbReference type="SAM" id="MobiDB-lite"/>
    </source>
</evidence>
<dbReference type="HOGENOM" id="CLU_029307_10_2_1"/>
<dbReference type="EnsemblPlants" id="PGSC0003DMT400089349">
    <property type="protein sequence ID" value="PGSC0003DMT400089349"/>
    <property type="gene ID" value="PGSC0003DMG400038920"/>
</dbReference>
<evidence type="ECO:0000313" key="3">
    <source>
        <dbReference type="Proteomes" id="UP000011115"/>
    </source>
</evidence>
<evidence type="ECO:0008006" key="4">
    <source>
        <dbReference type="Google" id="ProtNLM"/>
    </source>
</evidence>
<feature type="compositionally biased region" description="Polar residues" evidence="1">
    <location>
        <begin position="58"/>
        <end position="80"/>
    </location>
</feature>
<organism evidence="2 3">
    <name type="scientific">Solanum tuberosum</name>
    <name type="common">Potato</name>
    <dbReference type="NCBI Taxonomy" id="4113"/>
    <lineage>
        <taxon>Eukaryota</taxon>
        <taxon>Viridiplantae</taxon>
        <taxon>Streptophyta</taxon>
        <taxon>Embryophyta</taxon>
        <taxon>Tracheophyta</taxon>
        <taxon>Spermatophyta</taxon>
        <taxon>Magnoliopsida</taxon>
        <taxon>eudicotyledons</taxon>
        <taxon>Gunneridae</taxon>
        <taxon>Pentapetalae</taxon>
        <taxon>asterids</taxon>
        <taxon>lamiids</taxon>
        <taxon>Solanales</taxon>
        <taxon>Solanaceae</taxon>
        <taxon>Solanoideae</taxon>
        <taxon>Solaneae</taxon>
        <taxon>Solanum</taxon>
    </lineage>
</organism>
<accession>M1DHZ5</accession>
<name>M1DHZ5_SOLTU</name>
<proteinExistence type="predicted"/>
<dbReference type="InParanoid" id="M1DHZ5"/>
<keyword evidence="3" id="KW-1185">Reference proteome</keyword>
<dbReference type="AlphaFoldDB" id="M1DHZ5"/>
<feature type="region of interest" description="Disordered" evidence="1">
    <location>
        <begin position="26"/>
        <end position="81"/>
    </location>
</feature>
<dbReference type="Gramene" id="PGSC0003DMT400089349">
    <property type="protein sequence ID" value="PGSC0003DMT400089349"/>
    <property type="gene ID" value="PGSC0003DMG400038920"/>
</dbReference>
<dbReference type="Proteomes" id="UP000011115">
    <property type="component" value="Unassembled WGS sequence"/>
</dbReference>
<reference evidence="3" key="1">
    <citation type="journal article" date="2011" name="Nature">
        <title>Genome sequence and analysis of the tuber crop potato.</title>
        <authorList>
            <consortium name="The Potato Genome Sequencing Consortium"/>
        </authorList>
    </citation>
    <scope>NUCLEOTIDE SEQUENCE [LARGE SCALE GENOMIC DNA]</scope>
    <source>
        <strain evidence="3">cv. DM1-3 516 R44</strain>
    </source>
</reference>
<sequence length="131" mass="14168">MKDVEVMPTASTNIWKIDDEYLKDQAERKKETSMELVNRESSPAKASLPAPAPGTSGIYISTITPVDTPGSSAPAQSPRPTTVVVVSRLPLTRASLLRMGQLALSVDRQDASLETYVPGMIWIALIDVMTP</sequence>
<protein>
    <recommendedName>
        <fullName evidence="4">Integrase core domain containing protein</fullName>
    </recommendedName>
</protein>
<dbReference type="PaxDb" id="4113-PGSC0003DMT400089349"/>
<reference evidence="2" key="2">
    <citation type="submission" date="2015-06" db="UniProtKB">
        <authorList>
            <consortium name="EnsemblPlants"/>
        </authorList>
    </citation>
    <scope>IDENTIFICATION</scope>
    <source>
        <strain evidence="2">DM1-3 516 R44</strain>
    </source>
</reference>